<evidence type="ECO:0000259" key="5">
    <source>
        <dbReference type="PROSITE" id="PS51999"/>
    </source>
</evidence>
<gene>
    <name evidence="6" type="ordered locus">LOC_Os12g14350</name>
</gene>
<name>Q2QV17_ORYSJ</name>
<reference evidence="6" key="3">
    <citation type="submission" date="2006-01" db="EMBL/GenBank/DDBJ databases">
        <authorList>
            <person name="Buell R."/>
        </authorList>
    </citation>
    <scope>NUCLEOTIDE SEQUENCE</scope>
</reference>
<dbReference type="PROSITE" id="PS51999">
    <property type="entry name" value="ZF_GRF"/>
    <property type="match status" value="1"/>
</dbReference>
<evidence type="ECO:0000256" key="1">
    <source>
        <dbReference type="ARBA" id="ARBA00022723"/>
    </source>
</evidence>
<keyword evidence="3" id="KW-0862">Zinc</keyword>
<keyword evidence="2 4" id="KW-0863">Zinc-finger</keyword>
<proteinExistence type="predicted"/>
<protein>
    <submittedName>
        <fullName evidence="6">GRF zinc finger family protein</fullName>
    </submittedName>
</protein>
<dbReference type="PANTHER" id="PTHR33680:SF7">
    <property type="entry name" value="OS02G0474200 PROTEIN"/>
    <property type="match status" value="1"/>
</dbReference>
<dbReference type="Pfam" id="PF06839">
    <property type="entry name" value="Zn_ribbon_GRF"/>
    <property type="match status" value="1"/>
</dbReference>
<evidence type="ECO:0000256" key="4">
    <source>
        <dbReference type="PROSITE-ProRule" id="PRU01343"/>
    </source>
</evidence>
<dbReference type="GO" id="GO:0008270">
    <property type="term" value="F:zinc ion binding"/>
    <property type="evidence" value="ECO:0007669"/>
    <property type="project" value="UniProtKB-KW"/>
</dbReference>
<evidence type="ECO:0000256" key="2">
    <source>
        <dbReference type="ARBA" id="ARBA00022771"/>
    </source>
</evidence>
<reference evidence="6" key="1">
    <citation type="journal article" date="2005" name="BMC Biol.">
        <title>The sequence of rice chromosomes 11 and 12, rich in disease resistance genes and recent gene duplications.</title>
        <authorList>
            <consortium name="The rice chromosomes 11 and 12 sequencing consortia"/>
        </authorList>
    </citation>
    <scope>NUCLEOTIDE SEQUENCE [LARGE SCALE GENOMIC DNA]</scope>
</reference>
<sequence length="171" mass="19472">MASASSSSHSSRKRRRPSIPLIKCPSCGVKQILELTATTEANRGRIFFTCPDHKDGSGCNFWYWEEAYIKFLKRSGFIYEAACAELLKEAKMKDGDELKKSSAQEFKKEPDVGHFKELEDMIFILTKMMVLLKLFLAGGKTMQKKNVMFQMKCNVQCAVNKQCYISILNFG</sequence>
<dbReference type="InterPro" id="IPR010666">
    <property type="entry name" value="Znf_GRF"/>
</dbReference>
<feature type="domain" description="GRF-type" evidence="5">
    <location>
        <begin position="24"/>
        <end position="68"/>
    </location>
</feature>
<keyword evidence="1" id="KW-0479">Metal-binding</keyword>
<dbReference type="EMBL" id="DP000011">
    <property type="protein sequence ID" value="ABA97239.1"/>
    <property type="molecule type" value="Genomic_DNA"/>
</dbReference>
<reference evidence="6" key="2">
    <citation type="submission" date="2005-04" db="EMBL/GenBank/DDBJ databases">
        <authorList>
            <person name="Buell C.R."/>
            <person name="Wing R.A."/>
            <person name="McCombie W.A."/>
            <person name="Ouyang S."/>
        </authorList>
    </citation>
    <scope>NUCLEOTIDE SEQUENCE</scope>
</reference>
<evidence type="ECO:0000256" key="3">
    <source>
        <dbReference type="ARBA" id="ARBA00022833"/>
    </source>
</evidence>
<evidence type="ECO:0000313" key="6">
    <source>
        <dbReference type="EMBL" id="ABA97239.1"/>
    </source>
</evidence>
<dbReference type="PANTHER" id="PTHR33680">
    <property type="entry name" value="OS07G0190500 PROTEIN"/>
    <property type="match status" value="1"/>
</dbReference>
<accession>Q2QV17</accession>
<organism evidence="6">
    <name type="scientific">Oryza sativa subsp. japonica</name>
    <name type="common">Rice</name>
    <dbReference type="NCBI Taxonomy" id="39947"/>
    <lineage>
        <taxon>Eukaryota</taxon>
        <taxon>Viridiplantae</taxon>
        <taxon>Streptophyta</taxon>
        <taxon>Embryophyta</taxon>
        <taxon>Tracheophyta</taxon>
        <taxon>Spermatophyta</taxon>
        <taxon>Magnoliopsida</taxon>
        <taxon>Liliopsida</taxon>
        <taxon>Poales</taxon>
        <taxon>Poaceae</taxon>
        <taxon>BOP clade</taxon>
        <taxon>Oryzoideae</taxon>
        <taxon>Oryzeae</taxon>
        <taxon>Oryzinae</taxon>
        <taxon>Oryza</taxon>
        <taxon>Oryza sativa</taxon>
    </lineage>
</organism>
<dbReference type="AlphaFoldDB" id="Q2QV17"/>